<dbReference type="RefSeq" id="WP_138188030.1">
    <property type="nucleotide sequence ID" value="NZ_LS992241.1"/>
</dbReference>
<gene>
    <name evidence="1" type="ORF">PBLR_14466</name>
</gene>
<proteinExistence type="predicted"/>
<dbReference type="AlphaFoldDB" id="A0A383RHP8"/>
<reference evidence="2" key="1">
    <citation type="submission" date="2018-08" db="EMBL/GenBank/DDBJ databases">
        <authorList>
            <person name="Chevrot R."/>
        </authorList>
    </citation>
    <scope>NUCLEOTIDE SEQUENCE [LARGE SCALE GENOMIC DNA]</scope>
</reference>
<evidence type="ECO:0000313" key="1">
    <source>
        <dbReference type="EMBL" id="SYX86044.1"/>
    </source>
</evidence>
<dbReference type="EMBL" id="LS992241">
    <property type="protein sequence ID" value="SYX86044.1"/>
    <property type="molecule type" value="Genomic_DNA"/>
</dbReference>
<name>A0A383RHP8_PAEAL</name>
<evidence type="ECO:0000313" key="2">
    <source>
        <dbReference type="Proteomes" id="UP000304148"/>
    </source>
</evidence>
<sequence>MCIIDSAPEFRLAILLGKVFTDARGWRNPETKESLVRFLLTLNKGMEMAASKIPQDVRVANRNLWKAPDFYSSIDRWDLPNRFRVQDIDPVKGLTH</sequence>
<dbReference type="Proteomes" id="UP000304148">
    <property type="component" value="Chromosome"/>
</dbReference>
<accession>A0A383RHP8</accession>
<organism evidence="1 2">
    <name type="scientific">Paenibacillus alvei</name>
    <name type="common">Bacillus alvei</name>
    <dbReference type="NCBI Taxonomy" id="44250"/>
    <lineage>
        <taxon>Bacteria</taxon>
        <taxon>Bacillati</taxon>
        <taxon>Bacillota</taxon>
        <taxon>Bacilli</taxon>
        <taxon>Bacillales</taxon>
        <taxon>Paenibacillaceae</taxon>
        <taxon>Paenibacillus</taxon>
    </lineage>
</organism>
<protein>
    <submittedName>
        <fullName evidence="1">Uncharacterized protein</fullName>
    </submittedName>
</protein>